<dbReference type="InterPro" id="IPR045707">
    <property type="entry name" value="DUF6063"/>
</dbReference>
<dbReference type="Proteomes" id="UP000244338">
    <property type="component" value="Unassembled WGS sequence"/>
</dbReference>
<proteinExistence type="predicted"/>
<protein>
    <submittedName>
        <fullName evidence="1">Uncharacterized protein</fullName>
    </submittedName>
</protein>
<evidence type="ECO:0000313" key="1">
    <source>
        <dbReference type="EMBL" id="PTQ55362.1"/>
    </source>
</evidence>
<gene>
    <name evidence="1" type="ORF">BSOLF_2338</name>
</gene>
<organism evidence="1 2">
    <name type="scientific">Candidatus Carbonibacillus altaicus</name>
    <dbReference type="NCBI Taxonomy" id="2163959"/>
    <lineage>
        <taxon>Bacteria</taxon>
        <taxon>Bacillati</taxon>
        <taxon>Bacillota</taxon>
        <taxon>Bacilli</taxon>
        <taxon>Bacillales</taxon>
        <taxon>Candidatus Carbonibacillus</taxon>
    </lineage>
</organism>
<dbReference type="Pfam" id="PF19539">
    <property type="entry name" value="DUF6063"/>
    <property type="match status" value="1"/>
</dbReference>
<accession>A0A2R6XY87</accession>
<name>A0A2R6XY87_9BACL</name>
<dbReference type="AlphaFoldDB" id="A0A2R6XY87"/>
<sequence length="247" mass="29096">MIENEQVQQAATLFFSLLKRKVIPLDDPIVQSYFREEGVRDALRILANESGTELLQTQERLHLVARPQGSVFATSFTHMKNRYGELETKKYFYLQNVIMLVFLAEIDVENGHRLRWENQGVSYYQLEQQVDVTLKRWREKEEESEGWFSRDWGVAIVEMADLWASLSTQDETGENPASLTRRTRLGNIALAMRVLRDENLVYIAEDILRVTPRPELYERLEGIYHRQDRYLELRDLIRRSLSEEGLL</sequence>
<dbReference type="EMBL" id="PEBX01000130">
    <property type="protein sequence ID" value="PTQ55362.1"/>
    <property type="molecule type" value="Genomic_DNA"/>
</dbReference>
<evidence type="ECO:0000313" key="2">
    <source>
        <dbReference type="Proteomes" id="UP000244338"/>
    </source>
</evidence>
<reference evidence="2" key="1">
    <citation type="journal article" date="2018" name="Sci. Rep.">
        <title>Lignite coal burning seam in the remote Altai Mountains harbors a hydrogen-driven thermophilic microbial community.</title>
        <authorList>
            <person name="Kadnikov V.V."/>
            <person name="Mardanov A.V."/>
            <person name="Ivasenko D.A."/>
            <person name="Antsiferov D.V."/>
            <person name="Beletsky A.V."/>
            <person name="Karnachuk O.V."/>
            <person name="Ravin N.V."/>
        </authorList>
    </citation>
    <scope>NUCLEOTIDE SEQUENCE [LARGE SCALE GENOMIC DNA]</scope>
</reference>
<comment type="caution">
    <text evidence="1">The sequence shown here is derived from an EMBL/GenBank/DDBJ whole genome shotgun (WGS) entry which is preliminary data.</text>
</comment>